<dbReference type="InterPro" id="IPR032705">
    <property type="entry name" value="ORC4_C"/>
</dbReference>
<feature type="compositionally biased region" description="Basic and acidic residues" evidence="7">
    <location>
        <begin position="247"/>
        <end position="266"/>
    </location>
</feature>
<feature type="domain" description="AAA+ ATPase" evidence="8">
    <location>
        <begin position="425"/>
        <end position="593"/>
    </location>
</feature>
<dbReference type="Pfam" id="PF13191">
    <property type="entry name" value="AAA_16"/>
    <property type="match status" value="1"/>
</dbReference>
<gene>
    <name evidence="9" type="ORF">CLAFUR5_08477</name>
</gene>
<dbReference type="KEGG" id="ffu:CLAFUR5_08477"/>
<dbReference type="InterPro" id="IPR016527">
    <property type="entry name" value="ORC4"/>
</dbReference>
<evidence type="ECO:0000256" key="3">
    <source>
        <dbReference type="ARBA" id="ARBA00019083"/>
    </source>
</evidence>
<feature type="region of interest" description="Disordered" evidence="7">
    <location>
        <begin position="1"/>
        <end position="313"/>
    </location>
</feature>
<keyword evidence="5" id="KW-0238">DNA-binding</keyword>
<evidence type="ECO:0000256" key="4">
    <source>
        <dbReference type="ARBA" id="ARBA00022705"/>
    </source>
</evidence>
<evidence type="ECO:0000256" key="1">
    <source>
        <dbReference type="ARBA" id="ARBA00004123"/>
    </source>
</evidence>
<protein>
    <recommendedName>
        <fullName evidence="3">Origin recognition complex subunit 4</fullName>
    </recommendedName>
</protein>
<dbReference type="SUPFAM" id="SSF52540">
    <property type="entry name" value="P-loop containing nucleoside triphosphate hydrolases"/>
    <property type="match status" value="1"/>
</dbReference>
<keyword evidence="4" id="KW-0235">DNA replication</keyword>
<dbReference type="GO" id="GO:0005664">
    <property type="term" value="C:nuclear origin of replication recognition complex"/>
    <property type="evidence" value="ECO:0007669"/>
    <property type="project" value="TreeGrafter"/>
</dbReference>
<dbReference type="FunFam" id="3.40.50.300:FF:001597">
    <property type="entry name" value="Origin recognition complex subunit Orc4"/>
    <property type="match status" value="1"/>
</dbReference>
<feature type="compositionally biased region" description="Basic and acidic residues" evidence="7">
    <location>
        <begin position="72"/>
        <end position="98"/>
    </location>
</feature>
<comment type="subcellular location">
    <subcellularLocation>
        <location evidence="1">Nucleus</location>
    </subcellularLocation>
</comment>
<feature type="compositionally biased region" description="Polar residues" evidence="7">
    <location>
        <begin position="155"/>
        <end position="167"/>
    </location>
</feature>
<dbReference type="InterPro" id="IPR041664">
    <property type="entry name" value="AAA_16"/>
</dbReference>
<feature type="compositionally biased region" description="Basic and acidic residues" evidence="7">
    <location>
        <begin position="288"/>
        <end position="312"/>
    </location>
</feature>
<dbReference type="Gene3D" id="3.40.50.300">
    <property type="entry name" value="P-loop containing nucleotide triphosphate hydrolases"/>
    <property type="match status" value="1"/>
</dbReference>
<dbReference type="EMBL" id="CP090165">
    <property type="protein sequence ID" value="UJO15206.1"/>
    <property type="molecule type" value="Genomic_DNA"/>
</dbReference>
<evidence type="ECO:0000256" key="6">
    <source>
        <dbReference type="ARBA" id="ARBA00023242"/>
    </source>
</evidence>
<evidence type="ECO:0000313" key="9">
    <source>
        <dbReference type="EMBL" id="UJO15206.1"/>
    </source>
</evidence>
<dbReference type="InterPro" id="IPR027417">
    <property type="entry name" value="P-loop_NTPase"/>
</dbReference>
<dbReference type="Pfam" id="PF14629">
    <property type="entry name" value="ORC4_C"/>
    <property type="match status" value="1"/>
</dbReference>
<dbReference type="GeneID" id="71988355"/>
<evidence type="ECO:0000256" key="2">
    <source>
        <dbReference type="ARBA" id="ARBA00005334"/>
    </source>
</evidence>
<dbReference type="GO" id="GO:0003688">
    <property type="term" value="F:DNA replication origin binding"/>
    <property type="evidence" value="ECO:0007669"/>
    <property type="project" value="TreeGrafter"/>
</dbReference>
<evidence type="ECO:0000313" key="10">
    <source>
        <dbReference type="Proteomes" id="UP000756132"/>
    </source>
</evidence>
<dbReference type="AlphaFoldDB" id="A0A9Q8LD48"/>
<evidence type="ECO:0000259" key="8">
    <source>
        <dbReference type="SMART" id="SM00382"/>
    </source>
</evidence>
<proteinExistence type="inferred from homology"/>
<dbReference type="Proteomes" id="UP000756132">
    <property type="component" value="Chromosome 3"/>
</dbReference>
<sequence>MSASRAPKRRKLEDSTTNNEDAHQSSPATRHPPATVTANGAHLRHAKSSPAVKSARNGHISAPSNAPSANDTWKEAKALRQLERGKKLPATTRERQDVDVYDDIEGANVGREPFGRIGGRRAPSPTQPASNSAGPKLVSKTPGFFKQFHRPPAQPTTTTAISNNTNDAAAKTTDGVSTPRGSLVKSKEKEVIIEESEQESEDDFAEVQNISQRSTARPARHQEESPTRSAATASHPKKHTWVYGKKKTFEDEIRELEEQARKKADVDDSEDELASQSDARRSSKRRPVQRDIFKPDQVKKTQKPLDRRKDDLESINVRSVTEHDPEDRMEIDEFDDEQLHVVKPTASAKTAPSKVITTPKKATIQQPKQKTDTDPAHTFQPERLRQIQTVLLERATKNRALSLANLDDEYAKVFSVVNQTVTAGESNSMLLIGARGSGKTALIHSILREQTAKHPDDFHAVRLNGFSHTDDKIALREIWRQLGREMDLEDDEGDSKNYADTMSKLLALLSHPAETGNDQPEQVTRSVIFVLDEFELFATHPRQTLLYNLFDIAQSRKAPIAVLGLTTRIDVAESLEKRVKSRFSHRYVHLSLAKSLQSFQHVCESVLRIAPTDLSLPGSSADQPTNLTKWNELVESILASEPCTRYLRRLYATTKSIPDFLATLTLAAASMPVTTATTSSDVYDHFVSSFAQTALQPPDSKLSLLPSLSTLQLALLICAARLTNIYNTEVISFALAYEEYKVLASKAKLQASAAGAAQGAGSRVWGKEVAKGAWEELVESSLVMQEGRSGGKEVARVDVGLEEIGMSGVELGAWGRWCREI</sequence>
<comment type="similarity">
    <text evidence="2">Belongs to the ORC4 family.</text>
</comment>
<accession>A0A9Q8LD48</accession>
<dbReference type="OMA" id="SETHADH"/>
<dbReference type="InterPro" id="IPR003593">
    <property type="entry name" value="AAA+_ATPase"/>
</dbReference>
<keyword evidence="6" id="KW-0539">Nucleus</keyword>
<dbReference type="PANTHER" id="PTHR12087:SF0">
    <property type="entry name" value="ORIGIN RECOGNITION COMPLEX SUBUNIT 4"/>
    <property type="match status" value="1"/>
</dbReference>
<feature type="compositionally biased region" description="Basic residues" evidence="7">
    <location>
        <begin position="235"/>
        <end position="246"/>
    </location>
</feature>
<dbReference type="SMART" id="SM00382">
    <property type="entry name" value="AAA"/>
    <property type="match status" value="1"/>
</dbReference>
<feature type="compositionally biased region" description="Basic residues" evidence="7">
    <location>
        <begin position="1"/>
        <end position="10"/>
    </location>
</feature>
<dbReference type="PANTHER" id="PTHR12087">
    <property type="entry name" value="ORIGIN RECOGNITION COMPLEX SUBUNIT 4"/>
    <property type="match status" value="1"/>
</dbReference>
<keyword evidence="10" id="KW-1185">Reference proteome</keyword>
<reference evidence="9" key="2">
    <citation type="journal article" date="2022" name="Microb. Genom.">
        <title>A chromosome-scale genome assembly of the tomato pathogen Cladosporium fulvum reveals a compartmentalized genome architecture and the presence of a dispensable chromosome.</title>
        <authorList>
            <person name="Zaccaron A.Z."/>
            <person name="Chen L.H."/>
            <person name="Samaras A."/>
            <person name="Stergiopoulos I."/>
        </authorList>
    </citation>
    <scope>NUCLEOTIDE SEQUENCE</scope>
    <source>
        <strain evidence="9">Race5_Kim</strain>
    </source>
</reference>
<feature type="compositionally biased region" description="Acidic residues" evidence="7">
    <location>
        <begin position="193"/>
        <end position="205"/>
    </location>
</feature>
<feature type="region of interest" description="Disordered" evidence="7">
    <location>
        <begin position="346"/>
        <end position="376"/>
    </location>
</feature>
<name>A0A9Q8LD48_PASFU</name>
<dbReference type="RefSeq" id="XP_047759572.1">
    <property type="nucleotide sequence ID" value="XM_047907625.1"/>
</dbReference>
<reference evidence="9" key="1">
    <citation type="submission" date="2021-12" db="EMBL/GenBank/DDBJ databases">
        <authorList>
            <person name="Zaccaron A."/>
            <person name="Stergiopoulos I."/>
        </authorList>
    </citation>
    <scope>NUCLEOTIDE SEQUENCE</scope>
    <source>
        <strain evidence="9">Race5_Kim</strain>
    </source>
</reference>
<evidence type="ECO:0000256" key="7">
    <source>
        <dbReference type="SAM" id="MobiDB-lite"/>
    </source>
</evidence>
<evidence type="ECO:0000256" key="5">
    <source>
        <dbReference type="ARBA" id="ARBA00023125"/>
    </source>
</evidence>
<feature type="compositionally biased region" description="Polar residues" evidence="7">
    <location>
        <begin position="15"/>
        <end position="28"/>
    </location>
</feature>
<dbReference type="OrthoDB" id="343623at2759"/>
<feature type="compositionally biased region" description="Polar residues" evidence="7">
    <location>
        <begin position="62"/>
        <end position="71"/>
    </location>
</feature>
<dbReference type="GO" id="GO:0006270">
    <property type="term" value="P:DNA replication initiation"/>
    <property type="evidence" value="ECO:0007669"/>
    <property type="project" value="TreeGrafter"/>
</dbReference>
<organism evidence="9 10">
    <name type="scientific">Passalora fulva</name>
    <name type="common">Tomato leaf mold</name>
    <name type="synonym">Cladosporium fulvum</name>
    <dbReference type="NCBI Taxonomy" id="5499"/>
    <lineage>
        <taxon>Eukaryota</taxon>
        <taxon>Fungi</taxon>
        <taxon>Dikarya</taxon>
        <taxon>Ascomycota</taxon>
        <taxon>Pezizomycotina</taxon>
        <taxon>Dothideomycetes</taxon>
        <taxon>Dothideomycetidae</taxon>
        <taxon>Mycosphaerellales</taxon>
        <taxon>Mycosphaerellaceae</taxon>
        <taxon>Fulvia</taxon>
    </lineage>
</organism>